<dbReference type="PROSITE" id="PS51257">
    <property type="entry name" value="PROKAR_LIPOPROTEIN"/>
    <property type="match status" value="1"/>
</dbReference>
<gene>
    <name evidence="1" type="ORF">ASPBRDRAFT_36261</name>
</gene>
<dbReference type="Proteomes" id="UP000184499">
    <property type="component" value="Unassembled WGS sequence"/>
</dbReference>
<accession>A0A1L9UZF2</accession>
<dbReference type="EMBL" id="KV878679">
    <property type="protein sequence ID" value="OJJ77067.1"/>
    <property type="molecule type" value="Genomic_DNA"/>
</dbReference>
<organism evidence="1 2">
    <name type="scientific">Aspergillus brasiliensis (strain CBS 101740 / IMI 381727 / IBT 21946)</name>
    <dbReference type="NCBI Taxonomy" id="767769"/>
    <lineage>
        <taxon>Eukaryota</taxon>
        <taxon>Fungi</taxon>
        <taxon>Dikarya</taxon>
        <taxon>Ascomycota</taxon>
        <taxon>Pezizomycotina</taxon>
        <taxon>Eurotiomycetes</taxon>
        <taxon>Eurotiomycetidae</taxon>
        <taxon>Eurotiales</taxon>
        <taxon>Aspergillaceae</taxon>
        <taxon>Aspergillus</taxon>
        <taxon>Aspergillus subgen. Circumdati</taxon>
    </lineage>
</organism>
<dbReference type="GeneID" id="93575958"/>
<sequence>MSTLRASFTPVPSYRLFDTSPIILWLSSCKNHRERLCPAKTRAEVTTGNLVG</sequence>
<dbReference type="RefSeq" id="XP_067484314.1">
    <property type="nucleotide sequence ID" value="XM_067623470.1"/>
</dbReference>
<name>A0A1L9UZF2_ASPBC</name>
<evidence type="ECO:0000313" key="1">
    <source>
        <dbReference type="EMBL" id="OJJ77067.1"/>
    </source>
</evidence>
<protein>
    <submittedName>
        <fullName evidence="1">Uncharacterized protein</fullName>
    </submittedName>
</protein>
<proteinExistence type="predicted"/>
<keyword evidence="2" id="KW-1185">Reference proteome</keyword>
<dbReference type="AlphaFoldDB" id="A0A1L9UZF2"/>
<dbReference type="VEuPathDB" id="FungiDB:ASPBRDRAFT_36261"/>
<evidence type="ECO:0000313" key="2">
    <source>
        <dbReference type="Proteomes" id="UP000184499"/>
    </source>
</evidence>
<reference evidence="2" key="1">
    <citation type="journal article" date="2017" name="Genome Biol.">
        <title>Comparative genomics reveals high biological diversity and specific adaptations in the industrially and medically important fungal genus Aspergillus.</title>
        <authorList>
            <person name="de Vries R.P."/>
            <person name="Riley R."/>
            <person name="Wiebenga A."/>
            <person name="Aguilar-Osorio G."/>
            <person name="Amillis S."/>
            <person name="Uchima C.A."/>
            <person name="Anderluh G."/>
            <person name="Asadollahi M."/>
            <person name="Askin M."/>
            <person name="Barry K."/>
            <person name="Battaglia E."/>
            <person name="Bayram O."/>
            <person name="Benocci T."/>
            <person name="Braus-Stromeyer S.A."/>
            <person name="Caldana C."/>
            <person name="Canovas D."/>
            <person name="Cerqueira G.C."/>
            <person name="Chen F."/>
            <person name="Chen W."/>
            <person name="Choi C."/>
            <person name="Clum A."/>
            <person name="Dos Santos R.A."/>
            <person name="Damasio A.R."/>
            <person name="Diallinas G."/>
            <person name="Emri T."/>
            <person name="Fekete E."/>
            <person name="Flipphi M."/>
            <person name="Freyberg S."/>
            <person name="Gallo A."/>
            <person name="Gournas C."/>
            <person name="Habgood R."/>
            <person name="Hainaut M."/>
            <person name="Harispe M.L."/>
            <person name="Henrissat B."/>
            <person name="Hilden K.S."/>
            <person name="Hope R."/>
            <person name="Hossain A."/>
            <person name="Karabika E."/>
            <person name="Karaffa L."/>
            <person name="Karanyi Z."/>
            <person name="Krasevec N."/>
            <person name="Kuo A."/>
            <person name="Kusch H."/>
            <person name="LaButti K."/>
            <person name="Lagendijk E.L."/>
            <person name="Lapidus A."/>
            <person name="Levasseur A."/>
            <person name="Lindquist E."/>
            <person name="Lipzen A."/>
            <person name="Logrieco A.F."/>
            <person name="MacCabe A."/>
            <person name="Maekelae M.R."/>
            <person name="Malavazi I."/>
            <person name="Melin P."/>
            <person name="Meyer V."/>
            <person name="Mielnichuk N."/>
            <person name="Miskei M."/>
            <person name="Molnar A.P."/>
            <person name="Mule G."/>
            <person name="Ngan C.Y."/>
            <person name="Orejas M."/>
            <person name="Orosz E."/>
            <person name="Ouedraogo J.P."/>
            <person name="Overkamp K.M."/>
            <person name="Park H.-S."/>
            <person name="Perrone G."/>
            <person name="Piumi F."/>
            <person name="Punt P.J."/>
            <person name="Ram A.F."/>
            <person name="Ramon A."/>
            <person name="Rauscher S."/>
            <person name="Record E."/>
            <person name="Riano-Pachon D.M."/>
            <person name="Robert V."/>
            <person name="Roehrig J."/>
            <person name="Ruller R."/>
            <person name="Salamov A."/>
            <person name="Salih N.S."/>
            <person name="Samson R.A."/>
            <person name="Sandor E."/>
            <person name="Sanguinetti M."/>
            <person name="Schuetze T."/>
            <person name="Sepcic K."/>
            <person name="Shelest E."/>
            <person name="Sherlock G."/>
            <person name="Sophianopoulou V."/>
            <person name="Squina F.M."/>
            <person name="Sun H."/>
            <person name="Susca A."/>
            <person name="Todd R.B."/>
            <person name="Tsang A."/>
            <person name="Unkles S.E."/>
            <person name="van de Wiele N."/>
            <person name="van Rossen-Uffink D."/>
            <person name="Oliveira J.V."/>
            <person name="Vesth T.C."/>
            <person name="Visser J."/>
            <person name="Yu J.-H."/>
            <person name="Zhou M."/>
            <person name="Andersen M.R."/>
            <person name="Archer D.B."/>
            <person name="Baker S.E."/>
            <person name="Benoit I."/>
            <person name="Brakhage A.A."/>
            <person name="Braus G.H."/>
            <person name="Fischer R."/>
            <person name="Frisvad J.C."/>
            <person name="Goldman G.H."/>
            <person name="Houbraken J."/>
            <person name="Oakley B."/>
            <person name="Pocsi I."/>
            <person name="Scazzocchio C."/>
            <person name="Seiboth B."/>
            <person name="vanKuyk P.A."/>
            <person name="Wortman J."/>
            <person name="Dyer P.S."/>
            <person name="Grigoriev I.V."/>
        </authorList>
    </citation>
    <scope>NUCLEOTIDE SEQUENCE [LARGE SCALE GENOMIC DNA]</scope>
    <source>
        <strain evidence="2">CBS 101740 / IMI 381727 / IBT 21946</strain>
    </source>
</reference>